<protein>
    <submittedName>
        <fullName evidence="1">Uncharacterized protein</fullName>
    </submittedName>
</protein>
<dbReference type="EMBL" id="GBXM01048361">
    <property type="protein sequence ID" value="JAH60216.1"/>
    <property type="molecule type" value="Transcribed_RNA"/>
</dbReference>
<name>A0A0E9U321_ANGAN</name>
<proteinExistence type="predicted"/>
<dbReference type="AlphaFoldDB" id="A0A0E9U321"/>
<evidence type="ECO:0000313" key="1">
    <source>
        <dbReference type="EMBL" id="JAH60216.1"/>
    </source>
</evidence>
<reference evidence="1" key="2">
    <citation type="journal article" date="2015" name="Fish Shellfish Immunol.">
        <title>Early steps in the European eel (Anguilla anguilla)-Vibrio vulnificus interaction in the gills: Role of the RtxA13 toxin.</title>
        <authorList>
            <person name="Callol A."/>
            <person name="Pajuelo D."/>
            <person name="Ebbesson L."/>
            <person name="Teles M."/>
            <person name="MacKenzie S."/>
            <person name="Amaro C."/>
        </authorList>
    </citation>
    <scope>NUCLEOTIDE SEQUENCE</scope>
</reference>
<accession>A0A0E9U321</accession>
<reference evidence="1" key="1">
    <citation type="submission" date="2014-11" db="EMBL/GenBank/DDBJ databases">
        <authorList>
            <person name="Amaro Gonzalez C."/>
        </authorList>
    </citation>
    <scope>NUCLEOTIDE SEQUENCE</scope>
</reference>
<sequence length="32" mass="4090">MWTKLFQLHLFHKCNIIYSNEWILDWAYNTIF</sequence>
<organism evidence="1">
    <name type="scientific">Anguilla anguilla</name>
    <name type="common">European freshwater eel</name>
    <name type="synonym">Muraena anguilla</name>
    <dbReference type="NCBI Taxonomy" id="7936"/>
    <lineage>
        <taxon>Eukaryota</taxon>
        <taxon>Metazoa</taxon>
        <taxon>Chordata</taxon>
        <taxon>Craniata</taxon>
        <taxon>Vertebrata</taxon>
        <taxon>Euteleostomi</taxon>
        <taxon>Actinopterygii</taxon>
        <taxon>Neopterygii</taxon>
        <taxon>Teleostei</taxon>
        <taxon>Anguilliformes</taxon>
        <taxon>Anguillidae</taxon>
        <taxon>Anguilla</taxon>
    </lineage>
</organism>